<organism evidence="1 2">
    <name type="scientific">Populus tomentosa</name>
    <name type="common">Chinese white poplar</name>
    <dbReference type="NCBI Taxonomy" id="118781"/>
    <lineage>
        <taxon>Eukaryota</taxon>
        <taxon>Viridiplantae</taxon>
        <taxon>Streptophyta</taxon>
        <taxon>Embryophyta</taxon>
        <taxon>Tracheophyta</taxon>
        <taxon>Spermatophyta</taxon>
        <taxon>Magnoliopsida</taxon>
        <taxon>eudicotyledons</taxon>
        <taxon>Gunneridae</taxon>
        <taxon>Pentapetalae</taxon>
        <taxon>rosids</taxon>
        <taxon>fabids</taxon>
        <taxon>Malpighiales</taxon>
        <taxon>Salicaceae</taxon>
        <taxon>Saliceae</taxon>
        <taxon>Populus</taxon>
    </lineage>
</organism>
<evidence type="ECO:0000313" key="1">
    <source>
        <dbReference type="EMBL" id="KAG6790222.1"/>
    </source>
</evidence>
<reference evidence="1" key="1">
    <citation type="journal article" date="2020" name="bioRxiv">
        <title>Hybrid origin of Populus tomentosa Carr. identified through genome sequencing and phylogenomic analysis.</title>
        <authorList>
            <person name="An X."/>
            <person name="Gao K."/>
            <person name="Chen Z."/>
            <person name="Li J."/>
            <person name="Yang X."/>
            <person name="Yang X."/>
            <person name="Zhou J."/>
            <person name="Guo T."/>
            <person name="Zhao T."/>
            <person name="Huang S."/>
            <person name="Miao D."/>
            <person name="Khan W.U."/>
            <person name="Rao P."/>
            <person name="Ye M."/>
            <person name="Lei B."/>
            <person name="Liao W."/>
            <person name="Wang J."/>
            <person name="Ji L."/>
            <person name="Li Y."/>
            <person name="Guo B."/>
            <person name="Mustafa N.S."/>
            <person name="Li S."/>
            <person name="Yun Q."/>
            <person name="Keller S.R."/>
            <person name="Mao J."/>
            <person name="Zhang R."/>
            <person name="Strauss S.H."/>
        </authorList>
    </citation>
    <scope>NUCLEOTIDE SEQUENCE</scope>
    <source>
        <strain evidence="1">GM15</strain>
        <tissue evidence="1">Leaf</tissue>
    </source>
</reference>
<name>A0A8X8DF39_POPTO</name>
<dbReference type="EMBL" id="JAAWWB010000002">
    <property type="protein sequence ID" value="KAG6790222.1"/>
    <property type="molecule type" value="Genomic_DNA"/>
</dbReference>
<accession>A0A8X8DF39</accession>
<protein>
    <submittedName>
        <fullName evidence="1">Uncharacterized protein</fullName>
    </submittedName>
</protein>
<dbReference type="Proteomes" id="UP000886885">
    <property type="component" value="Chromosome 1D"/>
</dbReference>
<gene>
    <name evidence="1" type="ORF">POTOM_006370</name>
</gene>
<proteinExistence type="predicted"/>
<dbReference type="PANTHER" id="PTHR46235:SF3">
    <property type="entry name" value="PHD FINGER-CONTAINING PROTEIN DDB_G0268158"/>
    <property type="match status" value="1"/>
</dbReference>
<comment type="caution">
    <text evidence="1">The sequence shown here is derived from an EMBL/GenBank/DDBJ whole genome shotgun (WGS) entry which is preliminary data.</text>
</comment>
<dbReference type="AlphaFoldDB" id="A0A8X8DF39"/>
<evidence type="ECO:0000313" key="2">
    <source>
        <dbReference type="Proteomes" id="UP000886885"/>
    </source>
</evidence>
<sequence length="174" mass="19210">MCALNEQFLLNFLGEKPRKKMLSDEDFQAATMSAFIVDDVEDDNFEDLEEDESNDEDELFDSVCAFCDNGGNLLCCEGSCLRSFHATVEAGEESACESLGFTNREVEAMQSFFCKNCKFKQHQCFACGKLGSSDKFSGAEVWICCKRMDRAAISCSPFFGLLGKGAKIAIALLS</sequence>
<keyword evidence="2" id="KW-1185">Reference proteome</keyword>
<dbReference type="OrthoDB" id="1142734at2759"/>
<dbReference type="PANTHER" id="PTHR46235">
    <property type="entry name" value="PHD FINGER-CONTAINING PROTEIN DDB_G0268158"/>
    <property type="match status" value="1"/>
</dbReference>